<feature type="compositionally biased region" description="Polar residues" evidence="6">
    <location>
        <begin position="158"/>
        <end position="175"/>
    </location>
</feature>
<name>A0AAD2CYG5_EUPCR</name>
<evidence type="ECO:0000256" key="2">
    <source>
        <dbReference type="ARBA" id="ARBA00022490"/>
    </source>
</evidence>
<feature type="compositionally biased region" description="Polar residues" evidence="6">
    <location>
        <begin position="309"/>
        <end position="337"/>
    </location>
</feature>
<proteinExistence type="inferred from homology"/>
<evidence type="ECO:0000313" key="7">
    <source>
        <dbReference type="EMBL" id="CAI2374511.1"/>
    </source>
</evidence>
<sequence length="337" mass="38133">MANETQQKDAEKMMKSTAFMEESYDLVNKERFGLFSQPGSLAIGENTYAPTKQAHKDEDGRVVTEPPNFLTTKVKKGNIDQVLFSEPGYITSGDPYSDKKLTMREAKKDGHKAVSDNAFKPAKSIPSPVKATYEHMQADEHVKKNFRDADGAVKTAPRNFTTTGPKQGAPGTTPSVLFEKEYYPHIKDEYDRKKELASEELKESKKKMQEKPFSQRIKPQATFSNVQEAYGEEGMKFPKKKPQRKAKPQVEHPGPFKPSNPPKKGVTDKTLQAFPEYLDDKKAKEDPNYGKPTQKKAKKDDERPAWKPNTFSKSRPTPSVATNLRNIRSSLPTMMRR</sequence>
<feature type="compositionally biased region" description="Basic and acidic residues" evidence="6">
    <location>
        <begin position="105"/>
        <end position="114"/>
    </location>
</feature>
<dbReference type="PANTHER" id="PTHR31144:SF1">
    <property type="entry name" value="UPF0602 PROTEIN C4ORF47"/>
    <property type="match status" value="1"/>
</dbReference>
<evidence type="ECO:0000256" key="1">
    <source>
        <dbReference type="ARBA" id="ARBA00004300"/>
    </source>
</evidence>
<accession>A0AAD2CYG5</accession>
<dbReference type="EMBL" id="CAMPGE010015919">
    <property type="protein sequence ID" value="CAI2374511.1"/>
    <property type="molecule type" value="Genomic_DNA"/>
</dbReference>
<evidence type="ECO:0000256" key="6">
    <source>
        <dbReference type="SAM" id="MobiDB-lite"/>
    </source>
</evidence>
<evidence type="ECO:0000256" key="5">
    <source>
        <dbReference type="ARBA" id="ARBA00035693"/>
    </source>
</evidence>
<keyword evidence="3" id="KW-0206">Cytoskeleton</keyword>
<feature type="compositionally biased region" description="Basic and acidic residues" evidence="6">
    <location>
        <begin position="178"/>
        <end position="210"/>
    </location>
</feature>
<dbReference type="PANTHER" id="PTHR31144">
    <property type="entry name" value="UPF0602 PROTEIN C4ORF47"/>
    <property type="match status" value="1"/>
</dbReference>
<keyword evidence="8" id="KW-1185">Reference proteome</keyword>
<feature type="region of interest" description="Disordered" evidence="6">
    <location>
        <begin position="155"/>
        <end position="337"/>
    </location>
</feature>
<dbReference type="Pfam" id="PF15239">
    <property type="entry name" value="CFAP96-like"/>
    <property type="match status" value="1"/>
</dbReference>
<feature type="compositionally biased region" description="Basic and acidic residues" evidence="6">
    <location>
        <begin position="278"/>
        <end position="288"/>
    </location>
</feature>
<dbReference type="InterPro" id="IPR029358">
    <property type="entry name" value="CFAP96"/>
</dbReference>
<feature type="compositionally biased region" description="Basic residues" evidence="6">
    <location>
        <begin position="237"/>
        <end position="247"/>
    </location>
</feature>
<evidence type="ECO:0000256" key="3">
    <source>
        <dbReference type="ARBA" id="ARBA00023212"/>
    </source>
</evidence>
<reference evidence="7" key="1">
    <citation type="submission" date="2023-07" db="EMBL/GenBank/DDBJ databases">
        <authorList>
            <consortium name="AG Swart"/>
            <person name="Singh M."/>
            <person name="Singh A."/>
            <person name="Seah K."/>
            <person name="Emmerich C."/>
        </authorList>
    </citation>
    <scope>NUCLEOTIDE SEQUENCE</scope>
    <source>
        <strain evidence="7">DP1</strain>
    </source>
</reference>
<gene>
    <name evidence="7" type="ORF">ECRASSUSDP1_LOCUS15864</name>
</gene>
<protein>
    <recommendedName>
        <fullName evidence="5">Cilia-and flagella-associated protein 96</fullName>
    </recommendedName>
</protein>
<evidence type="ECO:0000256" key="4">
    <source>
        <dbReference type="ARBA" id="ARBA00035656"/>
    </source>
</evidence>
<dbReference type="GO" id="GO:0005881">
    <property type="term" value="C:cytoplasmic microtubule"/>
    <property type="evidence" value="ECO:0007669"/>
    <property type="project" value="TreeGrafter"/>
</dbReference>
<dbReference type="GO" id="GO:0005813">
    <property type="term" value="C:centrosome"/>
    <property type="evidence" value="ECO:0007669"/>
    <property type="project" value="UniProtKB-SubCell"/>
</dbReference>
<comment type="similarity">
    <text evidence="4">Belongs to the CFAP96 family.</text>
</comment>
<organism evidence="7 8">
    <name type="scientific">Euplotes crassus</name>
    <dbReference type="NCBI Taxonomy" id="5936"/>
    <lineage>
        <taxon>Eukaryota</taxon>
        <taxon>Sar</taxon>
        <taxon>Alveolata</taxon>
        <taxon>Ciliophora</taxon>
        <taxon>Intramacronucleata</taxon>
        <taxon>Spirotrichea</taxon>
        <taxon>Hypotrichia</taxon>
        <taxon>Euplotida</taxon>
        <taxon>Euplotidae</taxon>
        <taxon>Moneuplotes</taxon>
    </lineage>
</organism>
<comment type="subcellular location">
    <subcellularLocation>
        <location evidence="1">Cytoplasm</location>
        <location evidence="1">Cytoskeleton</location>
        <location evidence="1">Microtubule organizing center</location>
        <location evidence="1">Centrosome</location>
    </subcellularLocation>
</comment>
<evidence type="ECO:0000313" key="8">
    <source>
        <dbReference type="Proteomes" id="UP001295684"/>
    </source>
</evidence>
<feature type="region of interest" description="Disordered" evidence="6">
    <location>
        <begin position="105"/>
        <end position="129"/>
    </location>
</feature>
<dbReference type="AlphaFoldDB" id="A0AAD2CYG5"/>
<dbReference type="Proteomes" id="UP001295684">
    <property type="component" value="Unassembled WGS sequence"/>
</dbReference>
<keyword evidence="2" id="KW-0963">Cytoplasm</keyword>
<comment type="caution">
    <text evidence="7">The sequence shown here is derived from an EMBL/GenBank/DDBJ whole genome shotgun (WGS) entry which is preliminary data.</text>
</comment>